<dbReference type="AlphaFoldDB" id="A0A2D2E590"/>
<evidence type="ECO:0000313" key="1">
    <source>
        <dbReference type="EMBL" id="ATQ82464.1"/>
    </source>
</evidence>
<reference evidence="1" key="1">
    <citation type="submission" date="2017-11" db="EMBL/GenBank/DDBJ databases">
        <title>Complete Genome Sequence from Moraxella oslensis YHS isolated from human skin.</title>
        <authorList>
            <person name="Lee K."/>
            <person name="Lim J.Y."/>
            <person name="Hwang I."/>
        </authorList>
    </citation>
    <scope>NUCLEOTIDE SEQUENCE</scope>
    <source>
        <strain evidence="1">YHS</strain>
    </source>
</reference>
<protein>
    <submittedName>
        <fullName evidence="1">Uncharacterized protein</fullName>
    </submittedName>
</protein>
<name>A0A2D2E590_FAUOS</name>
<proteinExistence type="predicted"/>
<dbReference type="EMBL" id="CP024176">
    <property type="protein sequence ID" value="ATQ82464.1"/>
    <property type="molecule type" value="Genomic_DNA"/>
</dbReference>
<sequence length="73" mass="8520">MSVYPDIERINPNDDYFVVMNNEPIQPANTDIFMDYWTAETVVEFLQAVNPNQVFSIKRAVFIEPPQQSILRV</sequence>
<gene>
    <name evidence="1" type="ORF">YHS_00610</name>
</gene>
<accession>A0A2D2E590</accession>
<organism evidence="1">
    <name type="scientific">Faucicola osloensis</name>
    <name type="common">Moraxella osloensis</name>
    <dbReference type="NCBI Taxonomy" id="34062"/>
    <lineage>
        <taxon>Bacteria</taxon>
        <taxon>Pseudomonadati</taxon>
        <taxon>Pseudomonadota</taxon>
        <taxon>Gammaproteobacteria</taxon>
        <taxon>Moraxellales</taxon>
        <taxon>Moraxellaceae</taxon>
        <taxon>Faucicola</taxon>
    </lineage>
</organism>